<dbReference type="Proteomes" id="UP000239406">
    <property type="component" value="Unassembled WGS sequence"/>
</dbReference>
<evidence type="ECO:0000313" key="2">
    <source>
        <dbReference type="Proteomes" id="UP000239406"/>
    </source>
</evidence>
<comment type="caution">
    <text evidence="1">The sequence shown here is derived from an EMBL/GenBank/DDBJ whole genome shotgun (WGS) entry which is preliminary data.</text>
</comment>
<evidence type="ECO:0000313" key="1">
    <source>
        <dbReference type="EMBL" id="PPE70928.1"/>
    </source>
</evidence>
<proteinExistence type="predicted"/>
<organism evidence="1 2">
    <name type="scientific">Caldimonas thermodepolymerans</name>
    <dbReference type="NCBI Taxonomy" id="215580"/>
    <lineage>
        <taxon>Bacteria</taxon>
        <taxon>Pseudomonadati</taxon>
        <taxon>Pseudomonadota</taxon>
        <taxon>Betaproteobacteria</taxon>
        <taxon>Burkholderiales</taxon>
        <taxon>Sphaerotilaceae</taxon>
        <taxon>Caldimonas</taxon>
    </lineage>
</organism>
<keyword evidence="2" id="KW-1185">Reference proteome</keyword>
<accession>A0A2S5T7R7</accession>
<gene>
    <name evidence="1" type="ORF">C1702_05195</name>
</gene>
<dbReference type="AlphaFoldDB" id="A0A2S5T7R7"/>
<protein>
    <submittedName>
        <fullName evidence="1">Uncharacterized protein</fullName>
    </submittedName>
</protein>
<sequence>MTTTHDPTPAELADGLCLLRQYGLPQVRDLLILAHGADRGPALVRRIDMLLRQAENLCAAEVLFELYSDGRRLQCRANGQHIPFDGVGLALAWLIFAGIQCREAPLRPDLVFQGKRWRASTKQALDRAEAAAGRASPALARAIKSLGIEGGLLVQKHNPQVHVRCTLGDELAELFRTVDVNQA</sequence>
<dbReference type="RefSeq" id="WP_104356620.1">
    <property type="nucleotide sequence ID" value="NZ_CP064338.1"/>
</dbReference>
<dbReference type="EMBL" id="PSNY01000004">
    <property type="protein sequence ID" value="PPE70928.1"/>
    <property type="molecule type" value="Genomic_DNA"/>
</dbReference>
<reference evidence="1 2" key="1">
    <citation type="submission" date="2018-02" db="EMBL/GenBank/DDBJ databases">
        <title>Reclassifiation of [Polyangium] brachysporum DSM 7029 as Guopingzhaonella breviflexa gen. nov., sp. nov., a member of the family Comamonadaceae.</title>
        <authorList>
            <person name="Tang B."/>
        </authorList>
    </citation>
    <scope>NUCLEOTIDE SEQUENCE [LARGE SCALE GENOMIC DNA]</scope>
    <source>
        <strain evidence="1 2">DSM 15344</strain>
    </source>
</reference>
<name>A0A2S5T7R7_9BURK</name>